<dbReference type="RefSeq" id="WP_089693812.1">
    <property type="nucleotide sequence ID" value="NZ_FNHL01000001.1"/>
</dbReference>
<keyword evidence="2" id="KW-1185">Reference proteome</keyword>
<dbReference type="STRING" id="660521.SAMN04487949_0534"/>
<dbReference type="AlphaFoldDB" id="A0A1G9PU83"/>
<protein>
    <submittedName>
        <fullName evidence="1">Uncharacterized Zn-finger protein</fullName>
    </submittedName>
</protein>
<dbReference type="Pfam" id="PF19769">
    <property type="entry name" value="CPxCG_zf"/>
    <property type="match status" value="1"/>
</dbReference>
<name>A0A1G9PU83_9EURY</name>
<proteinExistence type="predicted"/>
<evidence type="ECO:0000313" key="2">
    <source>
        <dbReference type="Proteomes" id="UP000199451"/>
    </source>
</evidence>
<reference evidence="2" key="1">
    <citation type="submission" date="2016-10" db="EMBL/GenBank/DDBJ databases">
        <authorList>
            <person name="Varghese N."/>
            <person name="Submissions S."/>
        </authorList>
    </citation>
    <scope>NUCLEOTIDE SEQUENCE [LARGE SCALE GENOMIC DNA]</scope>
    <source>
        <strain evidence="2">CGMCC 1.10119</strain>
    </source>
</reference>
<dbReference type="EMBL" id="FNHL01000001">
    <property type="protein sequence ID" value="SDM02223.1"/>
    <property type="molecule type" value="Genomic_DNA"/>
</dbReference>
<dbReference type="PIRSF" id="PIRSF015877">
    <property type="entry name" value="UCP015877"/>
    <property type="match status" value="1"/>
</dbReference>
<sequence>MSHPGPDAGERVALACPSCSPYEETVHEVLKPGGHVTVRCTDCSHVHKEKVTIEKTVETEVIVSQEGDSFRTTVDVPQEETLAAGEEFIVDTPEAIMQVRITSLEVGEERRADEADIEDIDTIWTRVVDNVSVNVTVNPKEGTKDHTKSLKVQVPGDYEFVIGETEEFGDEKFYVKAIQVRKDAPSYRHGKLDHEGDMVYAKDVKRLYGTDKSTSAWSAW</sequence>
<accession>A0A1G9PU83</accession>
<dbReference type="PANTHER" id="PTHR42195">
    <property type="entry name" value="UCP015877 FAMILY PROTEIN"/>
    <property type="match status" value="1"/>
</dbReference>
<gene>
    <name evidence="1" type="ORF">SAMN04487949_0534</name>
</gene>
<dbReference type="Proteomes" id="UP000199451">
    <property type="component" value="Unassembled WGS sequence"/>
</dbReference>
<evidence type="ECO:0000313" key="1">
    <source>
        <dbReference type="EMBL" id="SDM02223.1"/>
    </source>
</evidence>
<organism evidence="1 2">
    <name type="scientific">Halogranum gelatinilyticum</name>
    <dbReference type="NCBI Taxonomy" id="660521"/>
    <lineage>
        <taxon>Archaea</taxon>
        <taxon>Methanobacteriati</taxon>
        <taxon>Methanobacteriota</taxon>
        <taxon>Stenosarchaea group</taxon>
        <taxon>Halobacteria</taxon>
        <taxon>Halobacteriales</taxon>
        <taxon>Haloferacaceae</taxon>
    </lineage>
</organism>
<dbReference type="OrthoDB" id="23364at2157"/>
<dbReference type="PANTHER" id="PTHR42195:SF1">
    <property type="entry name" value="ZINC FINGER PROTEIN"/>
    <property type="match status" value="1"/>
</dbReference>
<dbReference type="InterPro" id="IPR012041">
    <property type="entry name" value="Znf_CPxCG-like"/>
</dbReference>